<dbReference type="GO" id="GO:0071555">
    <property type="term" value="P:cell wall organization"/>
    <property type="evidence" value="ECO:0007669"/>
    <property type="project" value="UniProtKB-KW"/>
</dbReference>
<sequence>MKITKVIRSLLVAMLIIGGMPAIAKYSVNGGIKGAKLLPSKVSNHKYSYRDRGRKYTTLTPAESARYSAVGMASYYGGKFNGRKTANGEIFNENHFTAAHKTLAFGTYLLVTNLRNGRKLIVRVNDRGPFSNKRILDLSKRSARYLGMLKSGISKVKIEALQVDKDGYIFGKGTHSLLKIAKRSGLKLKVRSDRSNKAKVTHYSSHNIIVKVTKFKSEKLAKQIARVVKPKAEIKKNGRYFDVFIYPKDTKNTQKVKKQLALLTHNKVYTYTKSVQEQKKTRSSKAKIATNKIIVKVAQFKSKHIATKMMKAVKPKAEIKKNGKYYDVLIYPENVKQSQKVRQQLAILTHNKVYTYNTK</sequence>
<dbReference type="InterPro" id="IPR012997">
    <property type="entry name" value="RplA"/>
</dbReference>
<dbReference type="EC" id="4.2.2.-" evidence="3"/>
<evidence type="ECO:0000256" key="3">
    <source>
        <dbReference type="HAMAP-Rule" id="MF_02071"/>
    </source>
</evidence>
<comment type="function">
    <text evidence="3">Lytic transglycosylase with a strong preference for naked glycan strands that lack stem peptides.</text>
</comment>
<dbReference type="PANTHER" id="PTHR34183">
    <property type="entry name" value="ENDOLYTIC PEPTIDOGLYCAN TRANSGLYCOSYLASE RLPA"/>
    <property type="match status" value="1"/>
</dbReference>
<accession>A0A379CDN6</accession>
<evidence type="ECO:0000256" key="2">
    <source>
        <dbReference type="ARBA" id="ARBA00023316"/>
    </source>
</evidence>
<dbReference type="SUPFAM" id="SSF50685">
    <property type="entry name" value="Barwin-like endoglucanases"/>
    <property type="match status" value="1"/>
</dbReference>
<dbReference type="EMBL" id="UGTA01000001">
    <property type="protein sequence ID" value="SUB59825.1"/>
    <property type="molecule type" value="Genomic_DNA"/>
</dbReference>
<dbReference type="Pfam" id="PF03330">
    <property type="entry name" value="DPBB_1"/>
    <property type="match status" value="1"/>
</dbReference>
<dbReference type="PANTHER" id="PTHR34183:SF1">
    <property type="entry name" value="ENDOLYTIC PEPTIDOGLYCAN TRANSGLYCOSYLASE RLPA"/>
    <property type="match status" value="1"/>
</dbReference>
<dbReference type="GO" id="GO:0000270">
    <property type="term" value="P:peptidoglycan metabolic process"/>
    <property type="evidence" value="ECO:0007669"/>
    <property type="project" value="UniProtKB-UniRule"/>
</dbReference>
<dbReference type="NCBIfam" id="TIGR00413">
    <property type="entry name" value="rlpA"/>
    <property type="match status" value="1"/>
</dbReference>
<dbReference type="OrthoDB" id="9779128at2"/>
<dbReference type="CDD" id="cd22268">
    <property type="entry name" value="DPBB_RlpA-like"/>
    <property type="match status" value="1"/>
</dbReference>
<dbReference type="GO" id="GO:0008932">
    <property type="term" value="F:lytic endotransglycosylase activity"/>
    <property type="evidence" value="ECO:0007669"/>
    <property type="project" value="UniProtKB-UniRule"/>
</dbReference>
<keyword evidence="1 3" id="KW-0456">Lyase</keyword>
<evidence type="ECO:0000256" key="1">
    <source>
        <dbReference type="ARBA" id="ARBA00023239"/>
    </source>
</evidence>
<reference evidence="6 7" key="1">
    <citation type="submission" date="2018-06" db="EMBL/GenBank/DDBJ databases">
        <authorList>
            <consortium name="Pathogen Informatics"/>
            <person name="Doyle S."/>
        </authorList>
    </citation>
    <scope>NUCLEOTIDE SEQUENCE [LARGE SCALE GENOMIC DNA]</scope>
    <source>
        <strain evidence="6 7">NCTC12872</strain>
    </source>
</reference>
<dbReference type="RefSeq" id="WP_115316275.1">
    <property type="nucleotide sequence ID" value="NZ_LWIF01000001.1"/>
</dbReference>
<feature type="domain" description="RlpA-like protein double-psi beta-barrel" evidence="5">
    <location>
        <begin position="69"/>
        <end position="158"/>
    </location>
</feature>
<evidence type="ECO:0000259" key="5">
    <source>
        <dbReference type="Pfam" id="PF03330"/>
    </source>
</evidence>
<protein>
    <recommendedName>
        <fullName evidence="3">Endolytic peptidoglycan transglycosylase RlpA</fullName>
        <ecNumber evidence="3">4.2.2.-</ecNumber>
    </recommendedName>
</protein>
<dbReference type="InterPro" id="IPR034718">
    <property type="entry name" value="RlpA"/>
</dbReference>
<dbReference type="Proteomes" id="UP000255417">
    <property type="component" value="Unassembled WGS sequence"/>
</dbReference>
<evidence type="ECO:0000313" key="6">
    <source>
        <dbReference type="EMBL" id="SUB59825.1"/>
    </source>
</evidence>
<dbReference type="HAMAP" id="MF_02071">
    <property type="entry name" value="RlpA"/>
    <property type="match status" value="1"/>
</dbReference>
<dbReference type="Gene3D" id="2.40.40.10">
    <property type="entry name" value="RlpA-like domain"/>
    <property type="match status" value="1"/>
</dbReference>
<organism evidence="6 7">
    <name type="scientific">Phocoenobacter uteri</name>
    <dbReference type="NCBI Taxonomy" id="146806"/>
    <lineage>
        <taxon>Bacteria</taxon>
        <taxon>Pseudomonadati</taxon>
        <taxon>Pseudomonadota</taxon>
        <taxon>Gammaproteobacteria</taxon>
        <taxon>Pasteurellales</taxon>
        <taxon>Pasteurellaceae</taxon>
        <taxon>Phocoenobacter</taxon>
    </lineage>
</organism>
<keyword evidence="7" id="KW-1185">Reference proteome</keyword>
<dbReference type="AlphaFoldDB" id="A0A379CDN6"/>
<comment type="similarity">
    <text evidence="3 4">Belongs to the RlpA family.</text>
</comment>
<gene>
    <name evidence="3" type="primary">rlpA</name>
    <name evidence="6" type="ORF">NCTC12872_01873</name>
</gene>
<proteinExistence type="inferred from homology"/>
<keyword evidence="2 3" id="KW-0961">Cell wall biogenesis/degradation</keyword>
<dbReference type="InterPro" id="IPR036908">
    <property type="entry name" value="RlpA-like_sf"/>
</dbReference>
<evidence type="ECO:0000313" key="7">
    <source>
        <dbReference type="Proteomes" id="UP000255417"/>
    </source>
</evidence>
<dbReference type="InterPro" id="IPR009009">
    <property type="entry name" value="RlpA-like_DPBB"/>
</dbReference>
<name>A0A379CDN6_9PAST</name>
<evidence type="ECO:0000256" key="4">
    <source>
        <dbReference type="RuleBase" id="RU003495"/>
    </source>
</evidence>